<evidence type="ECO:0008006" key="3">
    <source>
        <dbReference type="Google" id="ProtNLM"/>
    </source>
</evidence>
<sequence>MRISPPGEKASLGQVIAQSCRLVSTRQWGGLWGICLCLHETDPPVQVRSISYPTGKFDTRAIRDEIFSLLVPQGGTQCESYGQTQDSTDV</sequence>
<name>A0ABQ7GVZ8_DUNSA</name>
<dbReference type="Proteomes" id="UP000815325">
    <property type="component" value="Unassembled WGS sequence"/>
</dbReference>
<dbReference type="EMBL" id="MU069568">
    <property type="protein sequence ID" value="KAF5838707.1"/>
    <property type="molecule type" value="Genomic_DNA"/>
</dbReference>
<reference evidence="1" key="1">
    <citation type="submission" date="2017-08" db="EMBL/GenBank/DDBJ databases">
        <authorList>
            <person name="Polle J.E."/>
            <person name="Barry K."/>
            <person name="Cushman J."/>
            <person name="Schmutz J."/>
            <person name="Tran D."/>
            <person name="Hathwaick L.T."/>
            <person name="Yim W.C."/>
            <person name="Jenkins J."/>
            <person name="Mckie-Krisberg Z.M."/>
            <person name="Prochnik S."/>
            <person name="Lindquist E."/>
            <person name="Dockter R.B."/>
            <person name="Adam C."/>
            <person name="Molina H."/>
            <person name="Bunkerborg J."/>
            <person name="Jin E."/>
            <person name="Buchheim M."/>
            <person name="Magnuson J."/>
        </authorList>
    </citation>
    <scope>NUCLEOTIDE SEQUENCE</scope>
    <source>
        <strain evidence="1">CCAP 19/18</strain>
    </source>
</reference>
<organism evidence="1 2">
    <name type="scientific">Dunaliella salina</name>
    <name type="common">Green alga</name>
    <name type="synonym">Protococcus salinus</name>
    <dbReference type="NCBI Taxonomy" id="3046"/>
    <lineage>
        <taxon>Eukaryota</taxon>
        <taxon>Viridiplantae</taxon>
        <taxon>Chlorophyta</taxon>
        <taxon>core chlorophytes</taxon>
        <taxon>Chlorophyceae</taxon>
        <taxon>CS clade</taxon>
        <taxon>Chlamydomonadales</taxon>
        <taxon>Dunaliellaceae</taxon>
        <taxon>Dunaliella</taxon>
    </lineage>
</organism>
<accession>A0ABQ7GVZ8</accession>
<evidence type="ECO:0000313" key="1">
    <source>
        <dbReference type="EMBL" id="KAF5838707.1"/>
    </source>
</evidence>
<proteinExistence type="predicted"/>
<keyword evidence="2" id="KW-1185">Reference proteome</keyword>
<comment type="caution">
    <text evidence="1">The sequence shown here is derived from an EMBL/GenBank/DDBJ whole genome shotgun (WGS) entry which is preliminary data.</text>
</comment>
<gene>
    <name evidence="1" type="ORF">DUNSADRAFT_2332</name>
</gene>
<evidence type="ECO:0000313" key="2">
    <source>
        <dbReference type="Proteomes" id="UP000815325"/>
    </source>
</evidence>
<protein>
    <recommendedName>
        <fullName evidence="3">Encoded protein</fullName>
    </recommendedName>
</protein>
<dbReference type="PROSITE" id="PS51257">
    <property type="entry name" value="PROKAR_LIPOPROTEIN"/>
    <property type="match status" value="1"/>
</dbReference>